<reference evidence="2" key="1">
    <citation type="journal article" date="2023" name="Front. Plant Sci.">
        <title>Chromosomal-level genome assembly of Melastoma candidum provides insights into trichome evolution.</title>
        <authorList>
            <person name="Zhong Y."/>
            <person name="Wu W."/>
            <person name="Sun C."/>
            <person name="Zou P."/>
            <person name="Liu Y."/>
            <person name="Dai S."/>
            <person name="Zhou R."/>
        </authorList>
    </citation>
    <scope>NUCLEOTIDE SEQUENCE [LARGE SCALE GENOMIC DNA]</scope>
</reference>
<protein>
    <submittedName>
        <fullName evidence="1">Uncharacterized protein</fullName>
    </submittedName>
</protein>
<sequence>MMRIMTNKQKKGTGAHGDKGGGNMILISVTVQGSTGPIRSIVKEEQLVSAVIRSTLKSYAREGRFPALGSDQDQFLLYCSNRGSDALVPEEMIGKSGARDFIICKKPKADTPATDPRSITRKGWLKEWLRNSLSSRAALSICERRVGREG</sequence>
<dbReference type="EMBL" id="CM042883">
    <property type="protein sequence ID" value="KAI4373200.1"/>
    <property type="molecule type" value="Genomic_DNA"/>
</dbReference>
<accession>A0ACB9R2T0</accession>
<dbReference type="Proteomes" id="UP001057402">
    <property type="component" value="Chromosome 4"/>
</dbReference>
<gene>
    <name evidence="1" type="ORF">MLD38_011353</name>
</gene>
<name>A0ACB9R2T0_9MYRT</name>
<organism evidence="1 2">
    <name type="scientific">Melastoma candidum</name>
    <dbReference type="NCBI Taxonomy" id="119954"/>
    <lineage>
        <taxon>Eukaryota</taxon>
        <taxon>Viridiplantae</taxon>
        <taxon>Streptophyta</taxon>
        <taxon>Embryophyta</taxon>
        <taxon>Tracheophyta</taxon>
        <taxon>Spermatophyta</taxon>
        <taxon>Magnoliopsida</taxon>
        <taxon>eudicotyledons</taxon>
        <taxon>Gunneridae</taxon>
        <taxon>Pentapetalae</taxon>
        <taxon>rosids</taxon>
        <taxon>malvids</taxon>
        <taxon>Myrtales</taxon>
        <taxon>Melastomataceae</taxon>
        <taxon>Melastomatoideae</taxon>
        <taxon>Melastomateae</taxon>
        <taxon>Melastoma</taxon>
    </lineage>
</organism>
<keyword evidence="2" id="KW-1185">Reference proteome</keyword>
<comment type="caution">
    <text evidence="1">The sequence shown here is derived from an EMBL/GenBank/DDBJ whole genome shotgun (WGS) entry which is preliminary data.</text>
</comment>
<proteinExistence type="predicted"/>
<evidence type="ECO:0000313" key="1">
    <source>
        <dbReference type="EMBL" id="KAI4373200.1"/>
    </source>
</evidence>
<evidence type="ECO:0000313" key="2">
    <source>
        <dbReference type="Proteomes" id="UP001057402"/>
    </source>
</evidence>